<keyword evidence="6" id="KW-0812">Transmembrane</keyword>
<evidence type="ECO:0000256" key="4">
    <source>
        <dbReference type="ARBA" id="ARBA00022801"/>
    </source>
</evidence>
<protein>
    <recommendedName>
        <fullName evidence="5">Dipeptidyl-peptidase V</fullName>
    </recommendedName>
</protein>
<dbReference type="Gene3D" id="2.120.10.30">
    <property type="entry name" value="TolB, C-terminal domain"/>
    <property type="match status" value="1"/>
</dbReference>
<dbReference type="InterPro" id="IPR011042">
    <property type="entry name" value="6-blade_b-propeller_TolB-like"/>
</dbReference>
<keyword evidence="6" id="KW-0472">Membrane</keyword>
<evidence type="ECO:0000313" key="10">
    <source>
        <dbReference type="Proteomes" id="UP000076532"/>
    </source>
</evidence>
<evidence type="ECO:0000256" key="2">
    <source>
        <dbReference type="ARBA" id="ARBA00022670"/>
    </source>
</evidence>
<name>A0A166W7H1_9AGAM</name>
<gene>
    <name evidence="9" type="ORF">FIBSPDRAFT_906814</name>
</gene>
<evidence type="ECO:0000256" key="5">
    <source>
        <dbReference type="ARBA" id="ARBA00032829"/>
    </source>
</evidence>
<dbReference type="PANTHER" id="PTHR42776">
    <property type="entry name" value="SERINE PEPTIDASE S9 FAMILY MEMBER"/>
    <property type="match status" value="1"/>
</dbReference>
<keyword evidence="3" id="KW-0732">Signal</keyword>
<dbReference type="SUPFAM" id="SSF53474">
    <property type="entry name" value="alpha/beta-Hydrolases"/>
    <property type="match status" value="1"/>
</dbReference>
<keyword evidence="2" id="KW-0645">Protease</keyword>
<dbReference type="InterPro" id="IPR043164">
    <property type="entry name" value="Ribosomal_uL10-like_insert_sf"/>
</dbReference>
<dbReference type="STRING" id="436010.A0A166W7H1"/>
<dbReference type="EMBL" id="KV417482">
    <property type="protein sequence ID" value="KZP33464.1"/>
    <property type="molecule type" value="Genomic_DNA"/>
</dbReference>
<comment type="similarity">
    <text evidence="1">Belongs to the peptidase S9C family.</text>
</comment>
<evidence type="ECO:0000256" key="6">
    <source>
        <dbReference type="SAM" id="Phobius"/>
    </source>
</evidence>
<dbReference type="InterPro" id="IPR029058">
    <property type="entry name" value="AB_hydrolase_fold"/>
</dbReference>
<evidence type="ECO:0000313" key="9">
    <source>
        <dbReference type="EMBL" id="KZP33464.1"/>
    </source>
</evidence>
<feature type="transmembrane region" description="Helical" evidence="6">
    <location>
        <begin position="135"/>
        <end position="159"/>
    </location>
</feature>
<dbReference type="OrthoDB" id="416344at2759"/>
<dbReference type="Gene3D" id="3.90.105.20">
    <property type="match status" value="1"/>
</dbReference>
<feature type="domain" description="Peptidase S9 prolyl oligopeptidase catalytic" evidence="7">
    <location>
        <begin position="623"/>
        <end position="835"/>
    </location>
</feature>
<dbReference type="PANTHER" id="PTHR42776:SF13">
    <property type="entry name" value="DIPEPTIDYL-PEPTIDASE 5"/>
    <property type="match status" value="1"/>
</dbReference>
<dbReference type="InterPro" id="IPR001375">
    <property type="entry name" value="Peptidase_S9_cat"/>
</dbReference>
<evidence type="ECO:0000259" key="8">
    <source>
        <dbReference type="Pfam" id="PF17777"/>
    </source>
</evidence>
<accession>A0A166W7H1</accession>
<organism evidence="9 10">
    <name type="scientific">Athelia psychrophila</name>
    <dbReference type="NCBI Taxonomy" id="1759441"/>
    <lineage>
        <taxon>Eukaryota</taxon>
        <taxon>Fungi</taxon>
        <taxon>Dikarya</taxon>
        <taxon>Basidiomycota</taxon>
        <taxon>Agaricomycotina</taxon>
        <taxon>Agaricomycetes</taxon>
        <taxon>Agaricomycetidae</taxon>
        <taxon>Atheliales</taxon>
        <taxon>Atheliaceae</taxon>
        <taxon>Athelia</taxon>
    </lineage>
</organism>
<dbReference type="FunFam" id="3.40.50.1820:FF:000028">
    <property type="entry name" value="S9 family peptidase"/>
    <property type="match status" value="1"/>
</dbReference>
<dbReference type="Pfam" id="PF00326">
    <property type="entry name" value="Peptidase_S9"/>
    <property type="match status" value="1"/>
</dbReference>
<dbReference type="Gene3D" id="3.40.50.1820">
    <property type="entry name" value="alpha/beta hydrolase"/>
    <property type="match status" value="1"/>
</dbReference>
<feature type="domain" description="Large ribosomal subunit protein uL10-like insertion" evidence="8">
    <location>
        <begin position="2"/>
        <end position="72"/>
    </location>
</feature>
<dbReference type="GO" id="GO:0004252">
    <property type="term" value="F:serine-type endopeptidase activity"/>
    <property type="evidence" value="ECO:0007669"/>
    <property type="project" value="TreeGrafter"/>
</dbReference>
<dbReference type="SUPFAM" id="SSF82171">
    <property type="entry name" value="DPP6 N-terminal domain-like"/>
    <property type="match status" value="1"/>
</dbReference>
<dbReference type="AlphaFoldDB" id="A0A166W7H1"/>
<dbReference type="FunFam" id="3.90.105.20:FF:000003">
    <property type="entry name" value="Ribosome assembly factor mrt4"/>
    <property type="match status" value="1"/>
</dbReference>
<dbReference type="Proteomes" id="UP000076532">
    <property type="component" value="Unassembled WGS sequence"/>
</dbReference>
<sequence>MASRTVILPAGPVMRIHSDPPEPFPHNEEPQLRKLGLTTSMDRGVPTLGAPHTICEKGKTLTSEQAQLLKLVGERMVVFRVQMKARWNAASGEVDQIEGEPLAPEEVATGEAEEDEMDETPPFCFKGGFAFFPPIALLVLVGPGSGLVIAAGVLLLFSFGSSILEGRSWLAKKSIYIAALASAATPLEIPLAKGGEAFWLDARTVAHAVKNEDTDKLELYALKVNYETEFTAPGPPVLIAIFPTATPTNFKYDTGSGKLVFSDYVYPDGNLTAVKGHDDEWDNRGTTALVYDSGFERHWDTWVLPKKPSLFSTSLTLDGNNQWSLASEFKHILADTQHAAPVEPFGGLDNFDVLENQVVYTTKDPKLPEALHTKTSVYLVGINGGDRKELTSGKQGATTSPVFSPTGDKVAWLEMAKDGYEADRNQIIIYDLKKDVRFSLTPTWDRSPGSIVFSPKGDHIYFTAGDVARTKIFVLPVPPTPKESTANPGLSSYYTTPVELVGSAASSDLQPLSDGRLLFTQSSFTSPNDVFVLEGLGALEAELDGTREVVWKGKPKQVTKFTEKALKGKQLSEGEDFWFKGAEGKDVQGWILKPKGWKQGEEKKWPVLLLIHGGPQSAWEDQWSNRWNPNVFAQQGYFTVAINPTGSTTFGQEFTDAIAEDWGGKPFVDLRAGWQHVLDNYPEVDKDRAVAAGASWGGYAIKGSWIQGHPEYDFGFKALFCHDGVFDSKYNGYSTDELYFFNHDFGGRPWDEKAKAIIDKFSPSNYVSQWSTPQLIVHGSKDYRLAETEGIGAFHALQQRGVPTRLVIFPDENHWVLNHGNSLKWHYEVFRWFDQFV</sequence>
<evidence type="ECO:0000256" key="3">
    <source>
        <dbReference type="ARBA" id="ARBA00022729"/>
    </source>
</evidence>
<dbReference type="GO" id="GO:0006508">
    <property type="term" value="P:proteolysis"/>
    <property type="evidence" value="ECO:0007669"/>
    <property type="project" value="UniProtKB-KW"/>
</dbReference>
<keyword evidence="6" id="KW-1133">Transmembrane helix</keyword>
<keyword evidence="4" id="KW-0378">Hydrolase</keyword>
<proteinExistence type="inferred from homology"/>
<reference evidence="9 10" key="1">
    <citation type="journal article" date="2016" name="Mol. Biol. Evol.">
        <title>Comparative Genomics of Early-Diverging Mushroom-Forming Fungi Provides Insights into the Origins of Lignocellulose Decay Capabilities.</title>
        <authorList>
            <person name="Nagy L.G."/>
            <person name="Riley R."/>
            <person name="Tritt A."/>
            <person name="Adam C."/>
            <person name="Daum C."/>
            <person name="Floudas D."/>
            <person name="Sun H."/>
            <person name="Yadav J.S."/>
            <person name="Pangilinan J."/>
            <person name="Larsson K.H."/>
            <person name="Matsuura K."/>
            <person name="Barry K."/>
            <person name="Labutti K."/>
            <person name="Kuo R."/>
            <person name="Ohm R.A."/>
            <person name="Bhattacharya S.S."/>
            <person name="Shirouzu T."/>
            <person name="Yoshinaga Y."/>
            <person name="Martin F.M."/>
            <person name="Grigoriev I.V."/>
            <person name="Hibbett D.S."/>
        </authorList>
    </citation>
    <scope>NUCLEOTIDE SEQUENCE [LARGE SCALE GENOMIC DNA]</scope>
    <source>
        <strain evidence="9 10">CBS 109695</strain>
    </source>
</reference>
<evidence type="ECO:0000256" key="1">
    <source>
        <dbReference type="ARBA" id="ARBA00010040"/>
    </source>
</evidence>
<keyword evidence="10" id="KW-1185">Reference proteome</keyword>
<dbReference type="Pfam" id="PF17777">
    <property type="entry name" value="RL10P_insert"/>
    <property type="match status" value="1"/>
</dbReference>
<dbReference type="InterPro" id="IPR040637">
    <property type="entry name" value="Ribosomal_uL10-like_insert"/>
</dbReference>
<evidence type="ECO:0000259" key="7">
    <source>
        <dbReference type="Pfam" id="PF00326"/>
    </source>
</evidence>